<dbReference type="InterPro" id="IPR049381">
    <property type="entry name" value="UbiD-like_C"/>
</dbReference>
<name>A0A0L7TFY2_9GAMM</name>
<gene>
    <name evidence="2" type="ORF">NG42_07270</name>
    <name evidence="3" type="ORF">NG43_06345</name>
</gene>
<proteinExistence type="predicted"/>
<reference evidence="4 5" key="1">
    <citation type="journal article" date="2015" name="Int. J. Syst. Evol. Microbiol.">
        <title>Erwinia iniecta sp. nov., isolated from Russian wheat aphids (Diuraphis noxia).</title>
        <authorList>
            <person name="Campillo T."/>
            <person name="Luna E."/>
            <person name="Portier P."/>
            <person name="Fischer-Le Saux M."/>
            <person name="Lapitan N."/>
            <person name="Tisserat N.A."/>
            <person name="Leach J.E."/>
        </authorList>
    </citation>
    <scope>NUCLEOTIDE SEQUENCE [LARGE SCALE GENOMIC DNA]</scope>
    <source>
        <strain evidence="2 5">B120</strain>
        <strain evidence="3 4">B149</strain>
    </source>
</reference>
<dbReference type="Gene3D" id="1.20.5.4570">
    <property type="match status" value="1"/>
</dbReference>
<evidence type="ECO:0000313" key="2">
    <source>
        <dbReference type="EMBL" id="KOC90857.1"/>
    </source>
</evidence>
<keyword evidence="5" id="KW-1185">Reference proteome</keyword>
<dbReference type="PATRIC" id="fig|1560201.3.peg.1548"/>
<evidence type="ECO:0000259" key="1">
    <source>
        <dbReference type="Pfam" id="PF20696"/>
    </source>
</evidence>
<dbReference type="Pfam" id="PF20696">
    <property type="entry name" value="UbiD_C"/>
    <property type="match status" value="1"/>
</dbReference>
<dbReference type="Gene3D" id="3.40.1670.10">
    <property type="entry name" value="UbiD C-terminal domain-like"/>
    <property type="match status" value="1"/>
</dbReference>
<organism evidence="3 4">
    <name type="scientific">Winslowiella iniecta</name>
    <dbReference type="NCBI Taxonomy" id="1560201"/>
    <lineage>
        <taxon>Bacteria</taxon>
        <taxon>Pseudomonadati</taxon>
        <taxon>Pseudomonadota</taxon>
        <taxon>Gammaproteobacteria</taxon>
        <taxon>Enterobacterales</taxon>
        <taxon>Erwiniaceae</taxon>
        <taxon>Winslowiella</taxon>
    </lineage>
</organism>
<dbReference type="Proteomes" id="UP000036851">
    <property type="component" value="Unassembled WGS sequence"/>
</dbReference>
<dbReference type="AlphaFoldDB" id="A0A0L7TFY2"/>
<dbReference type="EMBL" id="JRXE01000008">
    <property type="protein sequence ID" value="KOC90857.1"/>
    <property type="molecule type" value="Genomic_DNA"/>
</dbReference>
<dbReference type="Proteomes" id="UP000037088">
    <property type="component" value="Unassembled WGS sequence"/>
</dbReference>
<evidence type="ECO:0000313" key="4">
    <source>
        <dbReference type="Proteomes" id="UP000036851"/>
    </source>
</evidence>
<accession>A0A0L7TFY2</accession>
<evidence type="ECO:0000313" key="3">
    <source>
        <dbReference type="EMBL" id="KOC94282.1"/>
    </source>
</evidence>
<feature type="domain" description="3-octaprenyl-4-hydroxybenzoate carboxy-lyase-like C-terminal" evidence="1">
    <location>
        <begin position="2"/>
        <end position="58"/>
    </location>
</feature>
<evidence type="ECO:0000313" key="5">
    <source>
        <dbReference type="Proteomes" id="UP000037088"/>
    </source>
</evidence>
<dbReference type="SUPFAM" id="SSF143968">
    <property type="entry name" value="UbiD C-terminal domain-like"/>
    <property type="match status" value="1"/>
</dbReference>
<dbReference type="STRING" id="1560201.NG42_07270"/>
<dbReference type="EMBL" id="JRXF01000007">
    <property type="protein sequence ID" value="KOC94282.1"/>
    <property type="molecule type" value="Genomic_DNA"/>
</dbReference>
<sequence length="86" mass="10122">MDDDFDPTNLHEVVWALSTRVHPVGRRAIFDHQRVIRLPQCYEEEEYIASKGAKVVFDTLQSKRQLHASFAQGYPPEIRQRVIDNW</sequence>
<protein>
    <recommendedName>
        <fullName evidence="1">3-octaprenyl-4-hydroxybenzoate carboxy-lyase-like C-terminal domain-containing protein</fullName>
    </recommendedName>
</protein>
<comment type="caution">
    <text evidence="3">The sequence shown here is derived from an EMBL/GenBank/DDBJ whole genome shotgun (WGS) entry which is preliminary data.</text>
</comment>